<proteinExistence type="predicted"/>
<dbReference type="Gene3D" id="3.40.50.150">
    <property type="entry name" value="Vaccinia Virus protein VP39"/>
    <property type="match status" value="1"/>
</dbReference>
<reference evidence="1" key="1">
    <citation type="submission" date="2021-06" db="EMBL/GenBank/DDBJ databases">
        <authorList>
            <person name="Kallberg Y."/>
            <person name="Tangrot J."/>
            <person name="Rosling A."/>
        </authorList>
    </citation>
    <scope>NUCLEOTIDE SEQUENCE</scope>
    <source>
        <strain evidence="1">MA453B</strain>
    </source>
</reference>
<gene>
    <name evidence="1" type="ORF">DERYTH_LOCUS9542</name>
</gene>
<organism evidence="1 2">
    <name type="scientific">Dentiscutata erythropus</name>
    <dbReference type="NCBI Taxonomy" id="1348616"/>
    <lineage>
        <taxon>Eukaryota</taxon>
        <taxon>Fungi</taxon>
        <taxon>Fungi incertae sedis</taxon>
        <taxon>Mucoromycota</taxon>
        <taxon>Glomeromycotina</taxon>
        <taxon>Glomeromycetes</taxon>
        <taxon>Diversisporales</taxon>
        <taxon>Gigasporaceae</taxon>
        <taxon>Dentiscutata</taxon>
    </lineage>
</organism>
<dbReference type="PANTHER" id="PTHR43591">
    <property type="entry name" value="METHYLTRANSFERASE"/>
    <property type="match status" value="1"/>
</dbReference>
<name>A0A9N9DHR8_9GLOM</name>
<dbReference type="SUPFAM" id="SSF53335">
    <property type="entry name" value="S-adenosyl-L-methionine-dependent methyltransferases"/>
    <property type="match status" value="1"/>
</dbReference>
<dbReference type="PANTHER" id="PTHR43591:SF24">
    <property type="entry name" value="2-METHOXY-6-POLYPRENYL-1,4-BENZOQUINOL METHYLASE, MITOCHONDRIAL"/>
    <property type="match status" value="1"/>
</dbReference>
<dbReference type="AlphaFoldDB" id="A0A9N9DHR8"/>
<dbReference type="Proteomes" id="UP000789405">
    <property type="component" value="Unassembled WGS sequence"/>
</dbReference>
<accession>A0A9N9DHR8</accession>
<evidence type="ECO:0000313" key="1">
    <source>
        <dbReference type="EMBL" id="CAG8638841.1"/>
    </source>
</evidence>
<dbReference type="OrthoDB" id="2363476at2759"/>
<dbReference type="InterPro" id="IPR029063">
    <property type="entry name" value="SAM-dependent_MTases_sf"/>
</dbReference>
<dbReference type="GO" id="GO:0008168">
    <property type="term" value="F:methyltransferase activity"/>
    <property type="evidence" value="ECO:0007669"/>
    <property type="project" value="TreeGrafter"/>
</dbReference>
<dbReference type="CDD" id="cd02440">
    <property type="entry name" value="AdoMet_MTases"/>
    <property type="match status" value="1"/>
</dbReference>
<keyword evidence="2" id="KW-1185">Reference proteome</keyword>
<dbReference type="Pfam" id="PF13489">
    <property type="entry name" value="Methyltransf_23"/>
    <property type="match status" value="1"/>
</dbReference>
<sequence>MNDYSQDIKQQDIKKENICFPIKNFDEFTNGALYLHNLLQHIFNGNIGAPVLEKLQTGAKVLQFGCEAGIWIDEVSTEYPNTEFYAVGFIQREESSENVKFIEFDVHKIQPLPFSDDEFDLVFTRDHNCFFREECFQGYLIELFRVLKPGGYLEVGYQFNHDVIVGPSFTRLNEAWTSWFTANGINNDFILHFEDYLEKTEKADSITHQIGNIPVGDNSCGEFYNDVALYYFKSVKEVMAPFMGMSFKEYDELINEIEKEFKGCGKVNFKQKRVFARKKFFL</sequence>
<protein>
    <submittedName>
        <fullName evidence="1">20159_t:CDS:1</fullName>
    </submittedName>
</protein>
<evidence type="ECO:0000313" key="2">
    <source>
        <dbReference type="Proteomes" id="UP000789405"/>
    </source>
</evidence>
<dbReference type="EMBL" id="CAJVPY010005253">
    <property type="protein sequence ID" value="CAG8638841.1"/>
    <property type="molecule type" value="Genomic_DNA"/>
</dbReference>
<comment type="caution">
    <text evidence="1">The sequence shown here is derived from an EMBL/GenBank/DDBJ whole genome shotgun (WGS) entry which is preliminary data.</text>
</comment>